<name>A0A402D6G1_9BACT</name>
<reference evidence="1 2" key="1">
    <citation type="journal article" date="2019" name="Int. J. Syst. Evol. Microbiol.">
        <title>Capsulimonas corticalis gen. nov., sp. nov., an aerobic capsulated bacterium, of a novel bacterial order, Capsulimonadales ord. nov., of the class Armatimonadia of the phylum Armatimonadetes.</title>
        <authorList>
            <person name="Li J."/>
            <person name="Kudo C."/>
            <person name="Tonouchi A."/>
        </authorList>
    </citation>
    <scope>NUCLEOTIDE SEQUENCE [LARGE SCALE GENOMIC DNA]</scope>
    <source>
        <strain evidence="1 2">AX-7</strain>
    </source>
</reference>
<gene>
    <name evidence="1" type="ORF">CCAX7_45240</name>
</gene>
<organism evidence="1 2">
    <name type="scientific">Capsulimonas corticalis</name>
    <dbReference type="NCBI Taxonomy" id="2219043"/>
    <lineage>
        <taxon>Bacteria</taxon>
        <taxon>Bacillati</taxon>
        <taxon>Armatimonadota</taxon>
        <taxon>Armatimonadia</taxon>
        <taxon>Capsulimonadales</taxon>
        <taxon>Capsulimonadaceae</taxon>
        <taxon>Capsulimonas</taxon>
    </lineage>
</organism>
<dbReference type="Proteomes" id="UP000287394">
    <property type="component" value="Chromosome"/>
</dbReference>
<keyword evidence="2" id="KW-1185">Reference proteome</keyword>
<protein>
    <submittedName>
        <fullName evidence="1">Uncharacterized protein</fullName>
    </submittedName>
</protein>
<dbReference type="EMBL" id="AP025739">
    <property type="protein sequence ID" value="BDI32473.1"/>
    <property type="molecule type" value="Genomic_DNA"/>
</dbReference>
<evidence type="ECO:0000313" key="2">
    <source>
        <dbReference type="Proteomes" id="UP000287394"/>
    </source>
</evidence>
<sequence length="124" mass="13516">MICHECKADNPAGHKFCGGCGKELKAPPPDVLVEGDPTAFYCNKHTKTITRLRCGRCATPICPRCMVQGVAGARCKACAKNKVPIRITGVLHGAGKTIESGMQGRRSTLWYMVILDIIISLFRR</sequence>
<evidence type="ECO:0000313" key="1">
    <source>
        <dbReference type="EMBL" id="BDI32473.1"/>
    </source>
</evidence>
<accession>A0A402D6G1</accession>
<proteinExistence type="predicted"/>
<dbReference type="AlphaFoldDB" id="A0A402D6G1"/>
<dbReference type="OrthoDB" id="9807874at2"/>
<dbReference type="RefSeq" id="WP_119325046.1">
    <property type="nucleotide sequence ID" value="NZ_AP025739.1"/>
</dbReference>
<dbReference type="KEGG" id="ccot:CCAX7_45240"/>